<dbReference type="EC" id="3.4.19.12" evidence="15"/>
<keyword evidence="13" id="KW-0539">Nucleus</keyword>
<feature type="region of interest" description="Disordered" evidence="16">
    <location>
        <begin position="399"/>
        <end position="453"/>
    </location>
</feature>
<evidence type="ECO:0000313" key="20">
    <source>
        <dbReference type="Proteomes" id="UP001295444"/>
    </source>
</evidence>
<dbReference type="InterPro" id="IPR018200">
    <property type="entry name" value="USP_CS"/>
</dbReference>
<organism evidence="19 20">
    <name type="scientific">Pelobates cultripes</name>
    <name type="common">Western spadefoot toad</name>
    <dbReference type="NCBI Taxonomy" id="61616"/>
    <lineage>
        <taxon>Eukaryota</taxon>
        <taxon>Metazoa</taxon>
        <taxon>Chordata</taxon>
        <taxon>Craniata</taxon>
        <taxon>Vertebrata</taxon>
        <taxon>Euteleostomi</taxon>
        <taxon>Amphibia</taxon>
        <taxon>Batrachia</taxon>
        <taxon>Anura</taxon>
        <taxon>Pelobatoidea</taxon>
        <taxon>Pelobatidae</taxon>
        <taxon>Pelobates</taxon>
    </lineage>
</organism>
<dbReference type="Proteomes" id="UP001295444">
    <property type="component" value="Chromosome 02"/>
</dbReference>
<dbReference type="PROSITE" id="PS00972">
    <property type="entry name" value="USP_1"/>
    <property type="match status" value="1"/>
</dbReference>
<dbReference type="InterPro" id="IPR050164">
    <property type="entry name" value="Peptidase_C19"/>
</dbReference>
<evidence type="ECO:0000256" key="15">
    <source>
        <dbReference type="RuleBase" id="RU366025"/>
    </source>
</evidence>
<dbReference type="CDD" id="cd02667">
    <property type="entry name" value="Peptidase_C19K"/>
    <property type="match status" value="1"/>
</dbReference>
<dbReference type="GO" id="GO:0008270">
    <property type="term" value="F:zinc ion binding"/>
    <property type="evidence" value="ECO:0007669"/>
    <property type="project" value="UniProtKB-KW"/>
</dbReference>
<evidence type="ECO:0000256" key="12">
    <source>
        <dbReference type="ARBA" id="ARBA00022833"/>
    </source>
</evidence>
<dbReference type="Gene3D" id="3.90.70.10">
    <property type="entry name" value="Cysteine proteinases"/>
    <property type="match status" value="2"/>
</dbReference>
<dbReference type="InterPro" id="IPR001607">
    <property type="entry name" value="Znf_UBP"/>
</dbReference>
<keyword evidence="12" id="KW-0862">Zinc</keyword>
<keyword evidence="8 14" id="KW-0863">Zinc-finger</keyword>
<evidence type="ECO:0000256" key="7">
    <source>
        <dbReference type="ARBA" id="ARBA00022723"/>
    </source>
</evidence>
<gene>
    <name evidence="19" type="ORF">PECUL_23A042517</name>
</gene>
<proteinExistence type="inferred from homology"/>
<evidence type="ECO:0000256" key="13">
    <source>
        <dbReference type="ARBA" id="ARBA00023242"/>
    </source>
</evidence>
<evidence type="ECO:0000256" key="2">
    <source>
        <dbReference type="ARBA" id="ARBA00004123"/>
    </source>
</evidence>
<keyword evidence="9 15" id="KW-0833">Ubl conjugation pathway</keyword>
<dbReference type="PANTHER" id="PTHR24006:SF781">
    <property type="entry name" value="LD34905P"/>
    <property type="match status" value="1"/>
</dbReference>
<evidence type="ECO:0000313" key="19">
    <source>
        <dbReference type="EMBL" id="CAH2252497.1"/>
    </source>
</evidence>
<dbReference type="GO" id="GO:0006508">
    <property type="term" value="P:proteolysis"/>
    <property type="evidence" value="ECO:0007669"/>
    <property type="project" value="UniProtKB-KW"/>
</dbReference>
<dbReference type="PANTHER" id="PTHR24006">
    <property type="entry name" value="UBIQUITIN CARBOXYL-TERMINAL HYDROLASE"/>
    <property type="match status" value="1"/>
</dbReference>
<dbReference type="FunFam" id="3.90.70.10:FF:000129">
    <property type="entry name" value="Ubiquitinyl hydrolase 1"/>
    <property type="match status" value="1"/>
</dbReference>
<dbReference type="GO" id="GO:0004843">
    <property type="term" value="F:cysteine-type deubiquitinase activity"/>
    <property type="evidence" value="ECO:0007669"/>
    <property type="project" value="UniProtKB-UniRule"/>
</dbReference>
<accession>A0AAD1RGC4</accession>
<evidence type="ECO:0000256" key="3">
    <source>
        <dbReference type="ARBA" id="ARBA00004437"/>
    </source>
</evidence>
<dbReference type="Pfam" id="PF00443">
    <property type="entry name" value="UCH"/>
    <property type="match status" value="1"/>
</dbReference>
<dbReference type="AlphaFoldDB" id="A0AAD1RGC4"/>
<dbReference type="InterPro" id="IPR028889">
    <property type="entry name" value="USP"/>
</dbReference>
<dbReference type="InterPro" id="IPR038765">
    <property type="entry name" value="Papain-like_cys_pep_sf"/>
</dbReference>
<dbReference type="PROSITE" id="PS50235">
    <property type="entry name" value="USP_3"/>
    <property type="match status" value="1"/>
</dbReference>
<feature type="compositionally biased region" description="Basic and acidic residues" evidence="16">
    <location>
        <begin position="429"/>
        <end position="438"/>
    </location>
</feature>
<dbReference type="FunFam" id="3.90.70.10:FF:000102">
    <property type="entry name" value="Ubiquitinyl hydrolase 1"/>
    <property type="match status" value="1"/>
</dbReference>
<evidence type="ECO:0000256" key="8">
    <source>
        <dbReference type="ARBA" id="ARBA00022771"/>
    </source>
</evidence>
<keyword evidence="10 15" id="KW-0378">Hydrolase</keyword>
<dbReference type="SUPFAM" id="SSF54001">
    <property type="entry name" value="Cysteine proteinases"/>
    <property type="match status" value="1"/>
</dbReference>
<evidence type="ECO:0000256" key="11">
    <source>
        <dbReference type="ARBA" id="ARBA00022807"/>
    </source>
</evidence>
<name>A0AAD1RGC4_PELCU</name>
<dbReference type="SUPFAM" id="SSF57850">
    <property type="entry name" value="RING/U-box"/>
    <property type="match status" value="1"/>
</dbReference>
<keyword evidence="6 15" id="KW-0645">Protease</keyword>
<keyword evidence="5" id="KW-0963">Cytoplasm</keyword>
<dbReference type="GO" id="GO:0001917">
    <property type="term" value="C:photoreceptor inner segment"/>
    <property type="evidence" value="ECO:0007669"/>
    <property type="project" value="UniProtKB-SubCell"/>
</dbReference>
<evidence type="ECO:0000256" key="1">
    <source>
        <dbReference type="ARBA" id="ARBA00000707"/>
    </source>
</evidence>
<comment type="similarity">
    <text evidence="15">Belongs to the peptidase C19 family.</text>
</comment>
<keyword evidence="20" id="KW-1185">Reference proteome</keyword>
<dbReference type="GO" id="GO:0016579">
    <property type="term" value="P:protein deubiquitination"/>
    <property type="evidence" value="ECO:0007669"/>
    <property type="project" value="InterPro"/>
</dbReference>
<evidence type="ECO:0000259" key="17">
    <source>
        <dbReference type="PROSITE" id="PS50235"/>
    </source>
</evidence>
<evidence type="ECO:0000256" key="5">
    <source>
        <dbReference type="ARBA" id="ARBA00022490"/>
    </source>
</evidence>
<feature type="domain" description="UBP-type" evidence="18">
    <location>
        <begin position="36"/>
        <end position="154"/>
    </location>
</feature>
<evidence type="ECO:0000256" key="16">
    <source>
        <dbReference type="SAM" id="MobiDB-lite"/>
    </source>
</evidence>
<dbReference type="Pfam" id="PF02148">
    <property type="entry name" value="zf-UBP"/>
    <property type="match status" value="1"/>
</dbReference>
<keyword evidence="11 15" id="KW-0788">Thiol protease</keyword>
<feature type="region of interest" description="Disordered" evidence="16">
    <location>
        <begin position="1"/>
        <end position="24"/>
    </location>
</feature>
<evidence type="ECO:0000256" key="10">
    <source>
        <dbReference type="ARBA" id="ARBA00022801"/>
    </source>
</evidence>
<comment type="catalytic activity">
    <reaction evidence="1 15">
        <text>Thiol-dependent hydrolysis of ester, thioester, amide, peptide and isopeptide bonds formed by the C-terminal Gly of ubiquitin (a 76-residue protein attached to proteins as an intracellular targeting signal).</text>
        <dbReference type="EC" id="3.4.19.12"/>
    </reaction>
</comment>
<dbReference type="InterPro" id="IPR001394">
    <property type="entry name" value="Peptidase_C19_UCH"/>
</dbReference>
<evidence type="ECO:0000256" key="9">
    <source>
        <dbReference type="ARBA" id="ARBA00022786"/>
    </source>
</evidence>
<protein>
    <recommendedName>
        <fullName evidence="15">Ubiquitin carboxyl-terminal hydrolase</fullName>
        <ecNumber evidence="15">3.4.19.12</ecNumber>
    </recommendedName>
</protein>
<dbReference type="PROSITE" id="PS00973">
    <property type="entry name" value="USP_2"/>
    <property type="match status" value="1"/>
</dbReference>
<dbReference type="EMBL" id="OW240913">
    <property type="protein sequence ID" value="CAH2252497.1"/>
    <property type="molecule type" value="Genomic_DNA"/>
</dbReference>
<comment type="subcellular location">
    <subcellularLocation>
        <location evidence="4">Cytoplasm</location>
    </subcellularLocation>
    <subcellularLocation>
        <location evidence="2">Nucleus</location>
    </subcellularLocation>
    <subcellularLocation>
        <location evidence="3">Photoreceptor inner segment</location>
    </subcellularLocation>
</comment>
<sequence length="809" mass="90445">MRVKEPSAWATSEKTRRSKRTIRLPDEDSSDDIVGLTCHHVSSAVDVGKVKKAASQSVFAVCTECMKERRIKDGELVAPADVWLCLKCGYQGCGANSECQHSLRHFQSSHPEPHCIVINLSTWVILCYECDETLSTHCNKKALAQVLDFLQKHSSRAEKGSSSKAIRLPERIGETYGSQKGKSIENTRCMPVKGINNLGNTCFFNAVMQNLAQTHMLYEALDEMKERDVEMKIGHNADTSLDPLVITLTIPGPLTSAVFLFLHCMKESGKEPISPKVLFSQLCQKAPRFKTFQQQDSQELLHYLLDSMRLEETKRIQSGILRAFNNPTTKTADEDTKRKVKAYGREGVKMNFIDKIFVGELTSTVMCEECENISAVKEAFIDLSLPIVEERVSKPMLCGKGNKTKNAQEEEDNTVCHCNNNPPMRKSSLPRDKSRVNEDPTLNQKFSTEEDNKNLAVMQEKVEKSDLDCGGKVPFSLEPQHVPQKVTNGSQSDRSERENGSPLESSGDADSEASECENASNLVCTKRENHCSLTTHCARDLTTPTDIQHNTMTDKLSKLSLNSMAENNNPSKGGTSVSCTISSSCLRSKCTSQNPQTAFQTLSQGYSTSSKECSIQSCLYQFTSVELLMGNNKLLCEKCTENRQKYHRKVNVSEEKHESVYTNARKQLLISAAPANLILHLKRFYQNGLTLRKINRHVDFPFNLDLAPFCSASCKNVCGEKSIFYSLYGIVEHSGSMREGHYVAYVKIRVPSKNIPENNACNNNYTGSTGGVQSTLSQWVYVSDTHVQMVSESRVLSSQAYLLFYERLN</sequence>
<dbReference type="SMART" id="SM00290">
    <property type="entry name" value="ZnF_UBP"/>
    <property type="match status" value="1"/>
</dbReference>
<dbReference type="InterPro" id="IPR013083">
    <property type="entry name" value="Znf_RING/FYVE/PHD"/>
</dbReference>
<reference evidence="19" key="1">
    <citation type="submission" date="2022-03" db="EMBL/GenBank/DDBJ databases">
        <authorList>
            <person name="Alioto T."/>
            <person name="Alioto T."/>
            <person name="Gomez Garrido J."/>
        </authorList>
    </citation>
    <scope>NUCLEOTIDE SEQUENCE</scope>
</reference>
<evidence type="ECO:0000256" key="14">
    <source>
        <dbReference type="PROSITE-ProRule" id="PRU00502"/>
    </source>
</evidence>
<evidence type="ECO:0000256" key="6">
    <source>
        <dbReference type="ARBA" id="ARBA00022670"/>
    </source>
</evidence>
<feature type="domain" description="USP" evidence="17">
    <location>
        <begin position="193"/>
        <end position="808"/>
    </location>
</feature>
<dbReference type="Gene3D" id="3.30.40.10">
    <property type="entry name" value="Zinc/RING finger domain, C3HC4 (zinc finger)"/>
    <property type="match status" value="1"/>
</dbReference>
<feature type="region of interest" description="Disordered" evidence="16">
    <location>
        <begin position="467"/>
        <end position="514"/>
    </location>
</feature>
<dbReference type="PROSITE" id="PS50271">
    <property type="entry name" value="ZF_UBP"/>
    <property type="match status" value="1"/>
</dbReference>
<evidence type="ECO:0000259" key="18">
    <source>
        <dbReference type="PROSITE" id="PS50271"/>
    </source>
</evidence>
<keyword evidence="7" id="KW-0479">Metal-binding</keyword>
<dbReference type="GO" id="GO:0005829">
    <property type="term" value="C:cytosol"/>
    <property type="evidence" value="ECO:0007669"/>
    <property type="project" value="TreeGrafter"/>
</dbReference>
<dbReference type="GO" id="GO:0005634">
    <property type="term" value="C:nucleus"/>
    <property type="evidence" value="ECO:0007669"/>
    <property type="project" value="UniProtKB-SubCell"/>
</dbReference>
<evidence type="ECO:0000256" key="4">
    <source>
        <dbReference type="ARBA" id="ARBA00004496"/>
    </source>
</evidence>